<name>A0A368VKA9_9BACL</name>
<dbReference type="AlphaFoldDB" id="A0A368VKA9"/>
<dbReference type="Proteomes" id="UP000252415">
    <property type="component" value="Unassembled WGS sequence"/>
</dbReference>
<dbReference type="InterPro" id="IPR050769">
    <property type="entry name" value="NAT_camello-type"/>
</dbReference>
<organism evidence="3 4">
    <name type="scientific">Paenibacillus prosopidis</name>
    <dbReference type="NCBI Taxonomy" id="630520"/>
    <lineage>
        <taxon>Bacteria</taxon>
        <taxon>Bacillati</taxon>
        <taxon>Bacillota</taxon>
        <taxon>Bacilli</taxon>
        <taxon>Bacillales</taxon>
        <taxon>Paenibacillaceae</taxon>
        <taxon>Paenibacillus</taxon>
    </lineage>
</organism>
<sequence>MNNKSYRITAAGSERRGDIFEFVLSTMKQLYAPGTYNENPADLAHFDDIYVKPDHACFFLAENEIGQIIGTAAVRPYDGRFPFMEPFFQGPAIGEVTKVYVSQNYRGQGVGSALYAEWETFARRAGYTDGYLHTELHLPGGYPFWKSSGYVERHWATEQLVHMTKRIGGIY</sequence>
<dbReference type="SUPFAM" id="SSF55729">
    <property type="entry name" value="Acyl-CoA N-acyltransferases (Nat)"/>
    <property type="match status" value="1"/>
</dbReference>
<protein>
    <submittedName>
        <fullName evidence="3">Acetyltransferase (GNAT) family protein</fullName>
    </submittedName>
</protein>
<proteinExistence type="predicted"/>
<dbReference type="PROSITE" id="PS51186">
    <property type="entry name" value="GNAT"/>
    <property type="match status" value="1"/>
</dbReference>
<dbReference type="GO" id="GO:0008080">
    <property type="term" value="F:N-acetyltransferase activity"/>
    <property type="evidence" value="ECO:0007669"/>
    <property type="project" value="InterPro"/>
</dbReference>
<evidence type="ECO:0000313" key="3">
    <source>
        <dbReference type="EMBL" id="RCW42139.1"/>
    </source>
</evidence>
<comment type="caution">
    <text evidence="3">The sequence shown here is derived from an EMBL/GenBank/DDBJ whole genome shotgun (WGS) entry which is preliminary data.</text>
</comment>
<dbReference type="InterPro" id="IPR000182">
    <property type="entry name" value="GNAT_dom"/>
</dbReference>
<keyword evidence="4" id="KW-1185">Reference proteome</keyword>
<dbReference type="CDD" id="cd04301">
    <property type="entry name" value="NAT_SF"/>
    <property type="match status" value="1"/>
</dbReference>
<feature type="domain" description="N-acetyltransferase" evidence="2">
    <location>
        <begin position="17"/>
        <end position="168"/>
    </location>
</feature>
<accession>A0A368VKA9</accession>
<evidence type="ECO:0000256" key="1">
    <source>
        <dbReference type="ARBA" id="ARBA00022679"/>
    </source>
</evidence>
<evidence type="ECO:0000259" key="2">
    <source>
        <dbReference type="PROSITE" id="PS51186"/>
    </source>
</evidence>
<dbReference type="InterPro" id="IPR016181">
    <property type="entry name" value="Acyl_CoA_acyltransferase"/>
</dbReference>
<dbReference type="PANTHER" id="PTHR13947:SF37">
    <property type="entry name" value="LD18367P"/>
    <property type="match status" value="1"/>
</dbReference>
<keyword evidence="1 3" id="KW-0808">Transferase</keyword>
<dbReference type="RefSeq" id="WP_114383405.1">
    <property type="nucleotide sequence ID" value="NZ_QPJD01000019.1"/>
</dbReference>
<dbReference type="PANTHER" id="PTHR13947">
    <property type="entry name" value="GNAT FAMILY N-ACETYLTRANSFERASE"/>
    <property type="match status" value="1"/>
</dbReference>
<dbReference type="OrthoDB" id="9789603at2"/>
<gene>
    <name evidence="3" type="ORF">DFP97_119120</name>
</gene>
<reference evidence="3 4" key="1">
    <citation type="submission" date="2018-07" db="EMBL/GenBank/DDBJ databases">
        <title>Genomic Encyclopedia of Type Strains, Phase III (KMG-III): the genomes of soil and plant-associated and newly described type strains.</title>
        <authorList>
            <person name="Whitman W."/>
        </authorList>
    </citation>
    <scope>NUCLEOTIDE SEQUENCE [LARGE SCALE GENOMIC DNA]</scope>
    <source>
        <strain evidence="3 4">CECT 7506</strain>
    </source>
</reference>
<dbReference type="EMBL" id="QPJD01000019">
    <property type="protein sequence ID" value="RCW42139.1"/>
    <property type="molecule type" value="Genomic_DNA"/>
</dbReference>
<dbReference type="Gene3D" id="3.40.630.30">
    <property type="match status" value="1"/>
</dbReference>
<dbReference type="Pfam" id="PF00583">
    <property type="entry name" value="Acetyltransf_1"/>
    <property type="match status" value="1"/>
</dbReference>
<evidence type="ECO:0000313" key="4">
    <source>
        <dbReference type="Proteomes" id="UP000252415"/>
    </source>
</evidence>